<comment type="similarity">
    <text evidence="1">Belongs to the peptidase C48 family.</text>
</comment>
<accession>A0A2G3AJC4</accession>
<evidence type="ECO:0000259" key="4">
    <source>
        <dbReference type="Pfam" id="PF02902"/>
    </source>
</evidence>
<dbReference type="Gramene" id="PHT94344">
    <property type="protein sequence ID" value="PHT94344"/>
    <property type="gene ID" value="T459_02226"/>
</dbReference>
<evidence type="ECO:0000256" key="1">
    <source>
        <dbReference type="ARBA" id="ARBA00005234"/>
    </source>
</evidence>
<reference evidence="6 7" key="2">
    <citation type="journal article" date="2017" name="Genome Biol.">
        <title>New reference genome sequences of hot pepper reveal the massive evolution of plant disease-resistance genes by retroduplication.</title>
        <authorList>
            <person name="Kim S."/>
            <person name="Park J."/>
            <person name="Yeom S.I."/>
            <person name="Kim Y.M."/>
            <person name="Seo E."/>
            <person name="Kim K.T."/>
            <person name="Kim M.S."/>
            <person name="Lee J.M."/>
            <person name="Cheong K."/>
            <person name="Shin H.S."/>
            <person name="Kim S.B."/>
            <person name="Han K."/>
            <person name="Lee J."/>
            <person name="Park M."/>
            <person name="Lee H.A."/>
            <person name="Lee H.Y."/>
            <person name="Lee Y."/>
            <person name="Oh S."/>
            <person name="Lee J.H."/>
            <person name="Choi E."/>
            <person name="Choi E."/>
            <person name="Lee S.E."/>
            <person name="Jeon J."/>
            <person name="Kim H."/>
            <person name="Choi G."/>
            <person name="Song H."/>
            <person name="Lee J."/>
            <person name="Lee S.C."/>
            <person name="Kwon J.K."/>
            <person name="Lee H.Y."/>
            <person name="Koo N."/>
            <person name="Hong Y."/>
            <person name="Kim R.W."/>
            <person name="Kang W.H."/>
            <person name="Huh J.H."/>
            <person name="Kang B.C."/>
            <person name="Yang T.J."/>
            <person name="Lee Y.H."/>
            <person name="Bennetzen J.L."/>
            <person name="Choi D."/>
        </authorList>
    </citation>
    <scope>NUCLEOTIDE SEQUENCE [LARGE SCALE GENOMIC DNA]</scope>
    <source>
        <strain evidence="7">cv. CM334</strain>
    </source>
</reference>
<keyword evidence="7" id="KW-1185">Reference proteome</keyword>
<protein>
    <submittedName>
        <fullName evidence="6">Uncharacterized protein</fullName>
    </submittedName>
</protein>
<organism evidence="6 7">
    <name type="scientific">Capsicum annuum</name>
    <name type="common">Capsicum pepper</name>
    <dbReference type="NCBI Taxonomy" id="4072"/>
    <lineage>
        <taxon>Eukaryota</taxon>
        <taxon>Viridiplantae</taxon>
        <taxon>Streptophyta</taxon>
        <taxon>Embryophyta</taxon>
        <taxon>Tracheophyta</taxon>
        <taxon>Spermatophyta</taxon>
        <taxon>Magnoliopsida</taxon>
        <taxon>eudicotyledons</taxon>
        <taxon>Gunneridae</taxon>
        <taxon>Pentapetalae</taxon>
        <taxon>asterids</taxon>
        <taxon>lamiids</taxon>
        <taxon>Solanales</taxon>
        <taxon>Solanaceae</taxon>
        <taxon>Solanoideae</taxon>
        <taxon>Capsiceae</taxon>
        <taxon>Capsicum</taxon>
    </lineage>
</organism>
<feature type="domain" description="26S proteasome non-ATPase regulatory subunit 1/RPN2 N-terminal" evidence="5">
    <location>
        <begin position="29"/>
        <end position="93"/>
    </location>
</feature>
<dbReference type="PANTHER" id="PTHR31470">
    <property type="entry name" value="CYSTEINE PROTEINASES SUPERFAMILY PROTEIN-RELATED-RELATED"/>
    <property type="match status" value="1"/>
</dbReference>
<dbReference type="Pfam" id="PF21505">
    <property type="entry name" value="RPN2_N"/>
    <property type="match status" value="1"/>
</dbReference>
<evidence type="ECO:0000313" key="7">
    <source>
        <dbReference type="Proteomes" id="UP000222542"/>
    </source>
</evidence>
<dbReference type="InterPro" id="IPR038765">
    <property type="entry name" value="Papain-like_cys_pep_sf"/>
</dbReference>
<gene>
    <name evidence="6" type="ORF">T459_02226</name>
</gene>
<evidence type="ECO:0000256" key="3">
    <source>
        <dbReference type="ARBA" id="ARBA00022801"/>
    </source>
</evidence>
<proteinExistence type="inferred from homology"/>
<keyword evidence="3" id="KW-0378">Hydrolase</keyword>
<keyword evidence="2" id="KW-0645">Protease</keyword>
<dbReference type="Gene3D" id="3.40.395.10">
    <property type="entry name" value="Adenoviral Proteinase, Chain A"/>
    <property type="match status" value="1"/>
</dbReference>
<dbReference type="SUPFAM" id="SSF54001">
    <property type="entry name" value="Cysteine proteinases"/>
    <property type="match status" value="1"/>
</dbReference>
<dbReference type="AlphaFoldDB" id="A0A2G3AJC4"/>
<dbReference type="STRING" id="4072.A0A2G3AJC4"/>
<dbReference type="PANTHER" id="PTHR31470:SF46">
    <property type="entry name" value="ULP1 PROTEASE FAMILY, C-TERMINAL CATALYTIC DOMAIN CONTAINING PROTEIN"/>
    <property type="match status" value="1"/>
</dbReference>
<dbReference type="Pfam" id="PF02902">
    <property type="entry name" value="Peptidase_C48"/>
    <property type="match status" value="1"/>
</dbReference>
<dbReference type="GO" id="GO:0006508">
    <property type="term" value="P:proteolysis"/>
    <property type="evidence" value="ECO:0007669"/>
    <property type="project" value="UniProtKB-KW"/>
</dbReference>
<dbReference type="Proteomes" id="UP000222542">
    <property type="component" value="Unassembled WGS sequence"/>
</dbReference>
<evidence type="ECO:0000313" key="6">
    <source>
        <dbReference type="EMBL" id="PHT94344.1"/>
    </source>
</evidence>
<feature type="domain" description="Ubiquitin-like protease family profile" evidence="4">
    <location>
        <begin position="255"/>
        <end position="308"/>
    </location>
</feature>
<comment type="caution">
    <text evidence="6">The sequence shown here is derived from an EMBL/GenBank/DDBJ whole genome shotgun (WGS) entry which is preliminary data.</text>
</comment>
<dbReference type="InterPro" id="IPR048570">
    <property type="entry name" value="PSMD1_RPN2_N"/>
</dbReference>
<name>A0A2G3AJC4_CAPAN</name>
<evidence type="ECO:0000259" key="5">
    <source>
        <dbReference type="Pfam" id="PF21505"/>
    </source>
</evidence>
<evidence type="ECO:0000256" key="2">
    <source>
        <dbReference type="ARBA" id="ARBA00022670"/>
    </source>
</evidence>
<reference evidence="6 7" key="1">
    <citation type="journal article" date="2014" name="Nat. Genet.">
        <title>Genome sequence of the hot pepper provides insights into the evolution of pungency in Capsicum species.</title>
        <authorList>
            <person name="Kim S."/>
            <person name="Park M."/>
            <person name="Yeom S.I."/>
            <person name="Kim Y.M."/>
            <person name="Lee J.M."/>
            <person name="Lee H.A."/>
            <person name="Seo E."/>
            <person name="Choi J."/>
            <person name="Cheong K."/>
            <person name="Kim K.T."/>
            <person name="Jung K."/>
            <person name="Lee G.W."/>
            <person name="Oh S.K."/>
            <person name="Bae C."/>
            <person name="Kim S.B."/>
            <person name="Lee H.Y."/>
            <person name="Kim S.Y."/>
            <person name="Kim M.S."/>
            <person name="Kang B.C."/>
            <person name="Jo Y.D."/>
            <person name="Yang H.B."/>
            <person name="Jeong H.J."/>
            <person name="Kang W.H."/>
            <person name="Kwon J.K."/>
            <person name="Shin C."/>
            <person name="Lim J.Y."/>
            <person name="Park J.H."/>
            <person name="Huh J.H."/>
            <person name="Kim J.S."/>
            <person name="Kim B.D."/>
            <person name="Cohen O."/>
            <person name="Paran I."/>
            <person name="Suh M.C."/>
            <person name="Lee S.B."/>
            <person name="Kim Y.K."/>
            <person name="Shin Y."/>
            <person name="Noh S.J."/>
            <person name="Park J."/>
            <person name="Seo Y.S."/>
            <person name="Kwon S.Y."/>
            <person name="Kim H.A."/>
            <person name="Park J.M."/>
            <person name="Kim H.J."/>
            <person name="Choi S.B."/>
            <person name="Bosland P.W."/>
            <person name="Reeves G."/>
            <person name="Jo S.H."/>
            <person name="Lee B.W."/>
            <person name="Cho H.T."/>
            <person name="Choi H.S."/>
            <person name="Lee M.S."/>
            <person name="Yu Y."/>
            <person name="Do Choi Y."/>
            <person name="Park B.S."/>
            <person name="van Deynze A."/>
            <person name="Ashrafi H."/>
            <person name="Hill T."/>
            <person name="Kim W.T."/>
            <person name="Pai H.S."/>
            <person name="Ahn H.K."/>
            <person name="Yeam I."/>
            <person name="Giovannoni J.J."/>
            <person name="Rose J.K."/>
            <person name="Sorensen I."/>
            <person name="Lee S.J."/>
            <person name="Kim R.W."/>
            <person name="Choi I.Y."/>
            <person name="Choi B.S."/>
            <person name="Lim J.S."/>
            <person name="Lee Y.H."/>
            <person name="Choi D."/>
        </authorList>
    </citation>
    <scope>NUCLEOTIDE SEQUENCE [LARGE SCALE GENOMIC DNA]</scope>
    <source>
        <strain evidence="7">cv. CM334</strain>
    </source>
</reference>
<dbReference type="InterPro" id="IPR003653">
    <property type="entry name" value="Peptidase_C48_C"/>
</dbReference>
<sequence>MLSFLLQLKPWISIQAIRLRQHSQMMKSQRCIKDGKYQQAIGMAIEYQRLDNVAEAIVRSDNVDATLAYCTSHFLKKAFFPPKFHSNVKRQLANDASLPMHSKANQRLQQISYPVQQMSDLFLLFPMDYSSAATEVEDDEHGEEEYFKREDPNVNSPFTKELVKTFNIDRYPVRMQYDGAINLMGDFMVKSAMGKFFDAFRKILQEQKLDAYFRDNCFGKFLDLPKDNNAHFQMKMVYDLLKHFSTLAGLPWHLVDEVYIPINCGDEFHRVLAVVILKERHIRVYDSIWGRRCSASLSEKQKMAKILPIYLDMSGFFDQKYLSDGFQVPNNGLDVGLLCKRYVALLWKYGEAKAQKSYASDIKPDFIAPNEEQLVHIE</sequence>
<dbReference type="GO" id="GO:0008234">
    <property type="term" value="F:cysteine-type peptidase activity"/>
    <property type="evidence" value="ECO:0007669"/>
    <property type="project" value="InterPro"/>
</dbReference>
<dbReference type="EMBL" id="AYRZ02000001">
    <property type="protein sequence ID" value="PHT94344.1"/>
    <property type="molecule type" value="Genomic_DNA"/>
</dbReference>